<sequence length="40" mass="4630">MDPQRPPDAADPVEQPDEVRVTLQQLGELVDDDEKRWQRG</sequence>
<accession>A0A916P8F5</accession>
<dbReference type="Proteomes" id="UP000039021">
    <property type="component" value="Unassembled WGS sequence"/>
</dbReference>
<protein>
    <submittedName>
        <fullName evidence="1">Uncharacterized protein</fullName>
    </submittedName>
</protein>
<comment type="caution">
    <text evidence="1">The sequence shown here is derived from an EMBL/GenBank/DDBJ whole genome shotgun (WGS) entry which is preliminary data.</text>
</comment>
<dbReference type="AlphaFoldDB" id="A0A916P8F5"/>
<name>A0A916P8F5_MYCTX</name>
<evidence type="ECO:0000313" key="2">
    <source>
        <dbReference type="Proteomes" id="UP000039021"/>
    </source>
</evidence>
<organism evidence="1 2">
    <name type="scientific">Mycobacterium tuberculosis</name>
    <dbReference type="NCBI Taxonomy" id="1773"/>
    <lineage>
        <taxon>Bacteria</taxon>
        <taxon>Bacillati</taxon>
        <taxon>Actinomycetota</taxon>
        <taxon>Actinomycetes</taxon>
        <taxon>Mycobacteriales</taxon>
        <taxon>Mycobacteriaceae</taxon>
        <taxon>Mycobacterium</taxon>
        <taxon>Mycobacterium tuberculosis complex</taxon>
    </lineage>
</organism>
<proteinExistence type="predicted"/>
<reference evidence="2" key="1">
    <citation type="submission" date="2015-03" db="EMBL/GenBank/DDBJ databases">
        <authorList>
            <consortium name="Pathogen Informatics"/>
        </authorList>
    </citation>
    <scope>NUCLEOTIDE SEQUENCE [LARGE SCALE GENOMIC DNA]</scope>
    <source>
        <strain evidence="2">N09902308</strain>
    </source>
</reference>
<evidence type="ECO:0000313" key="1">
    <source>
        <dbReference type="EMBL" id="COY66024.1"/>
    </source>
</evidence>
<gene>
    <name evidence="1" type="ORF">ERS007739_02942</name>
</gene>
<dbReference type="EMBL" id="CSBK01001433">
    <property type="protein sequence ID" value="COY66024.1"/>
    <property type="molecule type" value="Genomic_DNA"/>
</dbReference>